<dbReference type="EMBL" id="CP068224">
    <property type="protein sequence ID" value="QQT53152.1"/>
    <property type="molecule type" value="Genomic_DNA"/>
</dbReference>
<name>A0ABX7CSK6_SPHMU</name>
<gene>
    <name evidence="2" type="ORF">I6I98_23390</name>
</gene>
<reference evidence="2 3" key="1">
    <citation type="submission" date="2021-01" db="EMBL/GenBank/DDBJ databases">
        <title>FDA dAtabase for Regulatory Grade micrObial Sequences (FDA-ARGOS): Supporting development and validation of Infectious Disease Dx tests.</title>
        <authorList>
            <person name="Sproer C."/>
            <person name="Gronow S."/>
            <person name="Severitt S."/>
            <person name="Schroder I."/>
            <person name="Tallon L."/>
            <person name="Sadzewicz L."/>
            <person name="Zhao X."/>
            <person name="Boylan J."/>
            <person name="Ott S."/>
            <person name="Bowen H."/>
            <person name="Vavikolanu K."/>
            <person name="Mehta A."/>
            <person name="Aluvathingal J."/>
            <person name="Nadendla S."/>
            <person name="Lowell S."/>
            <person name="Myers T."/>
            <person name="Yan Y."/>
            <person name="Sichtig H."/>
        </authorList>
    </citation>
    <scope>NUCLEOTIDE SEQUENCE [LARGE SCALE GENOMIC DNA]</scope>
    <source>
        <strain evidence="2 3">FDAARGOS_1141</strain>
    </source>
</reference>
<keyword evidence="1" id="KW-0472">Membrane</keyword>
<keyword evidence="1" id="KW-0812">Transmembrane</keyword>
<evidence type="ECO:0008006" key="4">
    <source>
        <dbReference type="Google" id="ProtNLM"/>
    </source>
</evidence>
<keyword evidence="3" id="KW-1185">Reference proteome</keyword>
<organism evidence="2 3">
    <name type="scientific">Sphingobacterium multivorum</name>
    <dbReference type="NCBI Taxonomy" id="28454"/>
    <lineage>
        <taxon>Bacteria</taxon>
        <taxon>Pseudomonadati</taxon>
        <taxon>Bacteroidota</taxon>
        <taxon>Sphingobacteriia</taxon>
        <taxon>Sphingobacteriales</taxon>
        <taxon>Sphingobacteriaceae</taxon>
        <taxon>Sphingobacterium</taxon>
    </lineage>
</organism>
<sequence>MPLRTGSIEEGTVMNKYLISVVGNLLFFLFIISTAVDVSCSVFRGKQQLEENSTQRYSQYEHWDLAYHQKQQDSLSSYWYFSTDSPLWFHPDSGLWAKEGKLVAHQSNIKHAEENLQLQQANSEAAAASDLRVKREKDWLTSISIGVVLMAILVGLGYLAWKRIRK</sequence>
<protein>
    <recommendedName>
        <fullName evidence="4">WW domain-containing protein</fullName>
    </recommendedName>
</protein>
<evidence type="ECO:0000256" key="1">
    <source>
        <dbReference type="SAM" id="Phobius"/>
    </source>
</evidence>
<evidence type="ECO:0000313" key="2">
    <source>
        <dbReference type="EMBL" id="QQT53152.1"/>
    </source>
</evidence>
<accession>A0ABX7CSK6</accession>
<feature type="transmembrane region" description="Helical" evidence="1">
    <location>
        <begin position="17"/>
        <end position="36"/>
    </location>
</feature>
<keyword evidence="1" id="KW-1133">Transmembrane helix</keyword>
<dbReference type="Proteomes" id="UP000595498">
    <property type="component" value="Chromosome"/>
</dbReference>
<evidence type="ECO:0000313" key="3">
    <source>
        <dbReference type="Proteomes" id="UP000595498"/>
    </source>
</evidence>
<proteinExistence type="predicted"/>
<feature type="transmembrane region" description="Helical" evidence="1">
    <location>
        <begin position="139"/>
        <end position="161"/>
    </location>
</feature>